<proteinExistence type="inferred from homology"/>
<keyword evidence="9" id="KW-1185">Reference proteome</keyword>
<evidence type="ECO:0000313" key="9">
    <source>
        <dbReference type="Proteomes" id="UP000195918"/>
    </source>
</evidence>
<evidence type="ECO:0000256" key="4">
    <source>
        <dbReference type="ARBA" id="ARBA00022692"/>
    </source>
</evidence>
<comment type="similarity">
    <text evidence="2">Belongs to the DoxX family.</text>
</comment>
<keyword evidence="6 7" id="KW-0472">Membrane</keyword>
<evidence type="ECO:0000256" key="5">
    <source>
        <dbReference type="ARBA" id="ARBA00022989"/>
    </source>
</evidence>
<accession>A0A1X6WMQ0</accession>
<dbReference type="AlphaFoldDB" id="A0A1X6WMQ0"/>
<evidence type="ECO:0000256" key="7">
    <source>
        <dbReference type="SAM" id="Phobius"/>
    </source>
</evidence>
<keyword evidence="3" id="KW-1003">Cell membrane</keyword>
<comment type="subcellular location">
    <subcellularLocation>
        <location evidence="1">Cell membrane</location>
        <topology evidence="1">Multi-pass membrane protein</topology>
    </subcellularLocation>
</comment>
<keyword evidence="4 7" id="KW-0812">Transmembrane</keyword>
<feature type="transmembrane region" description="Helical" evidence="7">
    <location>
        <begin position="18"/>
        <end position="38"/>
    </location>
</feature>
<dbReference type="PANTHER" id="PTHR33452">
    <property type="entry name" value="OXIDOREDUCTASE CATD-RELATED"/>
    <property type="match status" value="1"/>
</dbReference>
<sequence>MAIHGLQKFLNLSDTTDFFVSLGLPSFMPLIIAAIELFGGIFMIIGLLVPLVSLGFIAILVSATFMLKAGAGFVNGYELEVLLIAMSLVSGLAHWNKKIFSPFPINE</sequence>
<protein>
    <submittedName>
        <fullName evidence="8">Putative membrane protein</fullName>
    </submittedName>
</protein>
<dbReference type="InterPro" id="IPR051907">
    <property type="entry name" value="DoxX-like_oxidoreductase"/>
</dbReference>
<name>A0A1X6WMQ0_9ENTE</name>
<keyword evidence="5 7" id="KW-1133">Transmembrane helix</keyword>
<organism evidence="8 9">
    <name type="scientific">Vagococcus fluvialis bH819</name>
    <dbReference type="NCBI Taxonomy" id="1255619"/>
    <lineage>
        <taxon>Bacteria</taxon>
        <taxon>Bacillati</taxon>
        <taxon>Bacillota</taxon>
        <taxon>Bacilli</taxon>
        <taxon>Lactobacillales</taxon>
        <taxon>Enterococcaceae</taxon>
        <taxon>Vagococcus</taxon>
    </lineage>
</organism>
<evidence type="ECO:0000313" key="8">
    <source>
        <dbReference type="EMBL" id="SLM85502.1"/>
    </source>
</evidence>
<evidence type="ECO:0000256" key="6">
    <source>
        <dbReference type="ARBA" id="ARBA00023136"/>
    </source>
</evidence>
<dbReference type="Proteomes" id="UP000195918">
    <property type="component" value="Unassembled WGS sequence"/>
</dbReference>
<dbReference type="GO" id="GO:0005886">
    <property type="term" value="C:plasma membrane"/>
    <property type="evidence" value="ECO:0007669"/>
    <property type="project" value="UniProtKB-SubCell"/>
</dbReference>
<evidence type="ECO:0000256" key="3">
    <source>
        <dbReference type="ARBA" id="ARBA00022475"/>
    </source>
</evidence>
<feature type="transmembrane region" description="Helical" evidence="7">
    <location>
        <begin position="45"/>
        <end position="67"/>
    </location>
</feature>
<reference evidence="9" key="1">
    <citation type="submission" date="2017-02" db="EMBL/GenBank/DDBJ databases">
        <authorList>
            <person name="Dridi B."/>
        </authorList>
    </citation>
    <scope>NUCLEOTIDE SEQUENCE [LARGE SCALE GENOMIC DNA]</scope>
    <source>
        <strain evidence="9">bH819</strain>
    </source>
</reference>
<feature type="transmembrane region" description="Helical" evidence="7">
    <location>
        <begin position="79"/>
        <end position="95"/>
    </location>
</feature>
<dbReference type="Pfam" id="PF07681">
    <property type="entry name" value="DoxX"/>
    <property type="match status" value="1"/>
</dbReference>
<dbReference type="EMBL" id="FWFD01000008">
    <property type="protein sequence ID" value="SLM85502.1"/>
    <property type="molecule type" value="Genomic_DNA"/>
</dbReference>
<evidence type="ECO:0000256" key="1">
    <source>
        <dbReference type="ARBA" id="ARBA00004651"/>
    </source>
</evidence>
<gene>
    <name evidence="8" type="ORF">FM121_05340</name>
</gene>
<evidence type="ECO:0000256" key="2">
    <source>
        <dbReference type="ARBA" id="ARBA00006679"/>
    </source>
</evidence>
<dbReference type="PANTHER" id="PTHR33452:SF1">
    <property type="entry name" value="INNER MEMBRANE PROTEIN YPHA-RELATED"/>
    <property type="match status" value="1"/>
</dbReference>
<dbReference type="InterPro" id="IPR032808">
    <property type="entry name" value="DoxX"/>
</dbReference>